<comment type="similarity">
    <text evidence="2 4">Belongs to the bacterial solute-binding protein 3 family.</text>
</comment>
<dbReference type="Pfam" id="PF00497">
    <property type="entry name" value="SBP_bac_3"/>
    <property type="match status" value="1"/>
</dbReference>
<dbReference type="AlphaFoldDB" id="A0A3A1YBE0"/>
<dbReference type="EMBL" id="NRHC01000030">
    <property type="protein sequence ID" value="RIY33524.1"/>
    <property type="molecule type" value="Genomic_DNA"/>
</dbReference>
<keyword evidence="8" id="KW-1185">Reference proteome</keyword>
<evidence type="ECO:0000256" key="2">
    <source>
        <dbReference type="ARBA" id="ARBA00010333"/>
    </source>
</evidence>
<evidence type="ECO:0000256" key="1">
    <source>
        <dbReference type="ARBA" id="ARBA00004196"/>
    </source>
</evidence>
<dbReference type="GO" id="GO:0030313">
    <property type="term" value="C:cell envelope"/>
    <property type="evidence" value="ECO:0007669"/>
    <property type="project" value="UniProtKB-SubCell"/>
</dbReference>
<evidence type="ECO:0000313" key="8">
    <source>
        <dbReference type="Proteomes" id="UP000265691"/>
    </source>
</evidence>
<comment type="caution">
    <text evidence="7">The sequence shown here is derived from an EMBL/GenBank/DDBJ whole genome shotgun (WGS) entry which is preliminary data.</text>
</comment>
<dbReference type="PANTHER" id="PTHR35936:SF17">
    <property type="entry name" value="ARGININE-BINDING EXTRACELLULAR PROTEIN ARTP"/>
    <property type="match status" value="1"/>
</dbReference>
<dbReference type="InterPro" id="IPR018313">
    <property type="entry name" value="SBP_3_CS"/>
</dbReference>
<dbReference type="SMART" id="SM00062">
    <property type="entry name" value="PBPb"/>
    <property type="match status" value="1"/>
</dbReference>
<comment type="subcellular location">
    <subcellularLocation>
        <location evidence="1">Cell envelope</location>
    </subcellularLocation>
</comment>
<evidence type="ECO:0000256" key="4">
    <source>
        <dbReference type="RuleBase" id="RU003744"/>
    </source>
</evidence>
<evidence type="ECO:0000259" key="6">
    <source>
        <dbReference type="SMART" id="SM00062"/>
    </source>
</evidence>
<proteinExistence type="inferred from homology"/>
<dbReference type="RefSeq" id="WP_119524734.1">
    <property type="nucleotide sequence ID" value="NZ_NRHC01000030.1"/>
</dbReference>
<evidence type="ECO:0000313" key="7">
    <source>
        <dbReference type="EMBL" id="RIY33524.1"/>
    </source>
</evidence>
<feature type="chain" id="PRO_5017320229" description="Solute-binding protein family 3/N-terminal domain-containing protein" evidence="5">
    <location>
        <begin position="25"/>
        <end position="250"/>
    </location>
</feature>
<sequence length="250" mass="27528">MKKLFALGLIASTFFAGFTTSAFALDKNKTYVVGTEATYAPYEYLNEKGELVGFDIDLINYVCAQIGIKCTVENQAFDSLFSNLNFRKIDLVIAGVHPTEARLKVVAFSDEYLPKENNVYLVSKASGLTTVEQLKTVGTQAGTSQAKYLDEKTKFKIVRYQTNDLALLDLKAKRIDAFLITEEIAKPLLEDSNDFTVAGTPFSDPLFGLTGPAIGVNKKDKELLEAVNQALAQAKESGFIDSLKAKYKMN</sequence>
<accession>A0A3A1YBE0</accession>
<feature type="signal peptide" evidence="5">
    <location>
        <begin position="1"/>
        <end position="24"/>
    </location>
</feature>
<dbReference type="InterPro" id="IPR001638">
    <property type="entry name" value="Solute-binding_3/MltF_N"/>
</dbReference>
<evidence type="ECO:0000256" key="3">
    <source>
        <dbReference type="ARBA" id="ARBA00022729"/>
    </source>
</evidence>
<evidence type="ECO:0000256" key="5">
    <source>
        <dbReference type="SAM" id="SignalP"/>
    </source>
</evidence>
<dbReference type="PANTHER" id="PTHR35936">
    <property type="entry name" value="MEMBRANE-BOUND LYTIC MUREIN TRANSGLYCOSYLASE F"/>
    <property type="match status" value="1"/>
</dbReference>
<protein>
    <recommendedName>
        <fullName evidence="6">Solute-binding protein family 3/N-terminal domain-containing protein</fullName>
    </recommendedName>
</protein>
<feature type="domain" description="Solute-binding protein family 3/N-terminal" evidence="6">
    <location>
        <begin position="30"/>
        <end position="250"/>
    </location>
</feature>
<dbReference type="Proteomes" id="UP000265691">
    <property type="component" value="Unassembled WGS sequence"/>
</dbReference>
<name>A0A3A1YBE0_9GAMM</name>
<organism evidence="7 8">
    <name type="scientific">Psittacicella hinzii</name>
    <dbReference type="NCBI Taxonomy" id="2028575"/>
    <lineage>
        <taxon>Bacteria</taxon>
        <taxon>Pseudomonadati</taxon>
        <taxon>Pseudomonadota</taxon>
        <taxon>Gammaproteobacteria</taxon>
        <taxon>Pasteurellales</taxon>
        <taxon>Psittacicellaceae</taxon>
        <taxon>Psittacicella</taxon>
    </lineage>
</organism>
<dbReference type="PROSITE" id="PS01039">
    <property type="entry name" value="SBP_BACTERIAL_3"/>
    <property type="match status" value="1"/>
</dbReference>
<keyword evidence="3 5" id="KW-0732">Signal</keyword>
<dbReference type="OrthoDB" id="9768183at2"/>
<gene>
    <name evidence="7" type="ORF">CKF54_02635</name>
</gene>
<dbReference type="Gene3D" id="3.40.190.10">
    <property type="entry name" value="Periplasmic binding protein-like II"/>
    <property type="match status" value="2"/>
</dbReference>
<dbReference type="SUPFAM" id="SSF53850">
    <property type="entry name" value="Periplasmic binding protein-like II"/>
    <property type="match status" value="1"/>
</dbReference>
<reference evidence="7 8" key="1">
    <citation type="submission" date="2017-08" db="EMBL/GenBank/DDBJ databases">
        <title>Reclassification of Bisgaard taxon 37 and 44.</title>
        <authorList>
            <person name="Christensen H."/>
        </authorList>
    </citation>
    <scope>NUCLEOTIDE SEQUENCE [LARGE SCALE GENOMIC DNA]</scope>
    <source>
        <strain evidence="7 8">B96_3</strain>
    </source>
</reference>